<evidence type="ECO:0000313" key="2">
    <source>
        <dbReference type="EMBL" id="NEX23827.1"/>
    </source>
</evidence>
<dbReference type="EMBL" id="JAAIJR010000352">
    <property type="protein sequence ID" value="NEX23827.1"/>
    <property type="molecule type" value="Genomic_DNA"/>
</dbReference>
<evidence type="ECO:0000256" key="1">
    <source>
        <dbReference type="SAM" id="Phobius"/>
    </source>
</evidence>
<reference evidence="3" key="1">
    <citation type="journal article" date="2020" name="Microbiol. Resour. Announc.">
        <title>Draft Genome Sequences of Thiorhodococcus mannitoliphagus and Thiorhodococcus minor, Purple Sulfur Photosynthetic Bacteria in the Gammaproteobacterial Family Chromatiaceae.</title>
        <authorList>
            <person name="Aviles F.A."/>
            <person name="Meyer T.E."/>
            <person name="Kyndt J.A."/>
        </authorList>
    </citation>
    <scope>NUCLEOTIDE SEQUENCE [LARGE SCALE GENOMIC DNA]</scope>
    <source>
        <strain evidence="3">DSM 18266</strain>
    </source>
</reference>
<comment type="caution">
    <text evidence="2">The sequence shown here is derived from an EMBL/GenBank/DDBJ whole genome shotgun (WGS) entry which is preliminary data.</text>
</comment>
<organism evidence="2 3">
    <name type="scientific">Thiorhodococcus mannitoliphagus</name>
    <dbReference type="NCBI Taxonomy" id="329406"/>
    <lineage>
        <taxon>Bacteria</taxon>
        <taxon>Pseudomonadati</taxon>
        <taxon>Pseudomonadota</taxon>
        <taxon>Gammaproteobacteria</taxon>
        <taxon>Chromatiales</taxon>
        <taxon>Chromatiaceae</taxon>
        <taxon>Thiorhodococcus</taxon>
    </lineage>
</organism>
<feature type="transmembrane region" description="Helical" evidence="1">
    <location>
        <begin position="100"/>
        <end position="119"/>
    </location>
</feature>
<keyword evidence="3" id="KW-1185">Reference proteome</keyword>
<name>A0A6P1DZU2_9GAMM</name>
<dbReference type="RefSeq" id="WP_164657234.1">
    <property type="nucleotide sequence ID" value="NZ_JAAIJR010000352.1"/>
</dbReference>
<evidence type="ECO:0000313" key="3">
    <source>
        <dbReference type="Proteomes" id="UP000471640"/>
    </source>
</evidence>
<gene>
    <name evidence="2" type="ORF">G3480_26830</name>
</gene>
<proteinExistence type="predicted"/>
<sequence length="120" mass="13336">MVLMLLPLVVLALSALLVVGIGARRYWALYLLDGLYLIGLLYAAYLTFLVWQDSGYGENWAMYGMLFFVWPYSALVSILGGIEIALLWRDPHPHARRCRRLTAVIVAVLVGLSVSPVVLG</sequence>
<feature type="transmembrane region" description="Helical" evidence="1">
    <location>
        <begin position="30"/>
        <end position="51"/>
    </location>
</feature>
<dbReference type="AlphaFoldDB" id="A0A6P1DZU2"/>
<feature type="transmembrane region" description="Helical" evidence="1">
    <location>
        <begin position="63"/>
        <end position="88"/>
    </location>
</feature>
<feature type="transmembrane region" description="Helical" evidence="1">
    <location>
        <begin position="6"/>
        <end position="23"/>
    </location>
</feature>
<accession>A0A6P1DZU2</accession>
<keyword evidence="1" id="KW-1133">Transmembrane helix</keyword>
<reference evidence="2 3" key="2">
    <citation type="submission" date="2020-02" db="EMBL/GenBank/DDBJ databases">
        <title>Genome sequences of Thiorhodococcus mannitoliphagus and Thiorhodococcus minor, purple sulfur photosynthetic bacteria in the gammaproteobacterial family, Chromatiaceae.</title>
        <authorList>
            <person name="Aviles F.A."/>
            <person name="Meyer T.E."/>
            <person name="Kyndt J.A."/>
        </authorList>
    </citation>
    <scope>NUCLEOTIDE SEQUENCE [LARGE SCALE GENOMIC DNA]</scope>
    <source>
        <strain evidence="2 3">DSM 18266</strain>
    </source>
</reference>
<keyword evidence="1" id="KW-0472">Membrane</keyword>
<keyword evidence="1" id="KW-0812">Transmembrane</keyword>
<protein>
    <submittedName>
        <fullName evidence="2">Uncharacterized protein</fullName>
    </submittedName>
</protein>
<dbReference type="Proteomes" id="UP000471640">
    <property type="component" value="Unassembled WGS sequence"/>
</dbReference>